<dbReference type="EMBL" id="LVLJ01000172">
    <property type="protein sequence ID" value="OAE35437.1"/>
    <property type="molecule type" value="Genomic_DNA"/>
</dbReference>
<feature type="region of interest" description="Disordered" evidence="1">
    <location>
        <begin position="205"/>
        <end position="236"/>
    </location>
</feature>
<feature type="compositionally biased region" description="Acidic residues" evidence="1">
    <location>
        <begin position="211"/>
        <end position="226"/>
    </location>
</feature>
<name>A0A176WQP8_MARPO</name>
<protein>
    <submittedName>
        <fullName evidence="2">Uncharacterized protein</fullName>
    </submittedName>
</protein>
<reference evidence="2" key="1">
    <citation type="submission" date="2016-03" db="EMBL/GenBank/DDBJ databases">
        <title>Mechanisms controlling the formation of the plant cell surface in tip-growing cells are functionally conserved among land plants.</title>
        <authorList>
            <person name="Honkanen S."/>
            <person name="Jones V.A."/>
            <person name="Morieri G."/>
            <person name="Champion C."/>
            <person name="Hetherington A.J."/>
            <person name="Kelly S."/>
            <person name="Saint-Marcoux D."/>
            <person name="Proust H."/>
            <person name="Prescott H."/>
            <person name="Dolan L."/>
        </authorList>
    </citation>
    <scope>NUCLEOTIDE SEQUENCE [LARGE SCALE GENOMIC DNA]</scope>
    <source>
        <tissue evidence="2">Whole gametophyte</tissue>
    </source>
</reference>
<feature type="region of interest" description="Disordered" evidence="1">
    <location>
        <begin position="130"/>
        <end position="149"/>
    </location>
</feature>
<evidence type="ECO:0000313" key="3">
    <source>
        <dbReference type="Proteomes" id="UP000077202"/>
    </source>
</evidence>
<dbReference type="Proteomes" id="UP000077202">
    <property type="component" value="Unassembled WGS sequence"/>
</dbReference>
<keyword evidence="3" id="KW-1185">Reference proteome</keyword>
<dbReference type="AlphaFoldDB" id="A0A176WQP8"/>
<dbReference type="PANTHER" id="PTHR36713">
    <property type="entry name" value="OS09G0344700 PROTEIN"/>
    <property type="match status" value="1"/>
</dbReference>
<evidence type="ECO:0000256" key="1">
    <source>
        <dbReference type="SAM" id="MobiDB-lite"/>
    </source>
</evidence>
<organism evidence="2 3">
    <name type="scientific">Marchantia polymorpha subsp. ruderalis</name>
    <dbReference type="NCBI Taxonomy" id="1480154"/>
    <lineage>
        <taxon>Eukaryota</taxon>
        <taxon>Viridiplantae</taxon>
        <taxon>Streptophyta</taxon>
        <taxon>Embryophyta</taxon>
        <taxon>Marchantiophyta</taxon>
        <taxon>Marchantiopsida</taxon>
        <taxon>Marchantiidae</taxon>
        <taxon>Marchantiales</taxon>
        <taxon>Marchantiaceae</taxon>
        <taxon>Marchantia</taxon>
    </lineage>
</organism>
<dbReference type="CDD" id="cd23697">
    <property type="entry name" value="At5g55125"/>
    <property type="match status" value="1"/>
</dbReference>
<accession>A0A176WQP8</accession>
<gene>
    <name evidence="2" type="ORF">AXG93_2587s1520</name>
</gene>
<evidence type="ECO:0000313" key="2">
    <source>
        <dbReference type="EMBL" id="OAE35437.1"/>
    </source>
</evidence>
<sequence>MKKGLHPALQWISIITPHGRLVRVLSAKAFKLDRPYFVRDPGRQWLELNDSLAQFEACPAMLTFDPVRERTEMEVSSSVGILNARPPRLEDAGLEDCALPAHAIQEAFRRAAGAVRNVSSVATGILGGRHESDEECTHNPGPSNGIWEDKCLGSSGKATLGEKESCVDQKAGGLLEEGHDLLVQGGDEVKSGKLLVGSEVGPKLGGRACVGEDEEEDSAADPEESEGGPILIGAYM</sequence>
<proteinExistence type="predicted"/>
<comment type="caution">
    <text evidence="2">The sequence shown here is derived from an EMBL/GenBank/DDBJ whole genome shotgun (WGS) entry which is preliminary data.</text>
</comment>
<dbReference type="PANTHER" id="PTHR36713:SF1">
    <property type="entry name" value="OS09G0344700 PROTEIN"/>
    <property type="match status" value="1"/>
</dbReference>